<organism evidence="1 2">
    <name type="scientific">Pleurodeles waltl</name>
    <name type="common">Iberian ribbed newt</name>
    <dbReference type="NCBI Taxonomy" id="8319"/>
    <lineage>
        <taxon>Eukaryota</taxon>
        <taxon>Metazoa</taxon>
        <taxon>Chordata</taxon>
        <taxon>Craniata</taxon>
        <taxon>Vertebrata</taxon>
        <taxon>Euteleostomi</taxon>
        <taxon>Amphibia</taxon>
        <taxon>Batrachia</taxon>
        <taxon>Caudata</taxon>
        <taxon>Salamandroidea</taxon>
        <taxon>Salamandridae</taxon>
        <taxon>Pleurodelinae</taxon>
        <taxon>Pleurodeles</taxon>
    </lineage>
</organism>
<dbReference type="Proteomes" id="UP001066276">
    <property type="component" value="Chromosome 9"/>
</dbReference>
<evidence type="ECO:0000313" key="2">
    <source>
        <dbReference type="Proteomes" id="UP001066276"/>
    </source>
</evidence>
<dbReference type="EMBL" id="JANPWB010000013">
    <property type="protein sequence ID" value="KAJ1107673.1"/>
    <property type="molecule type" value="Genomic_DNA"/>
</dbReference>
<sequence length="143" mass="15811">MEGSGSRGCARSRQGWGAPGRAVRSLPLPATACTDPCLLQGTCNIALYCPRGECTPGISQYFTKSYPKAKYLQFSTLKALHRTSLAKVRGTLCTGAILAHFFYPDRVGILFMPHILHGIYLRTLLMPHIFHGTHADELSKHFY</sequence>
<keyword evidence="2" id="KW-1185">Reference proteome</keyword>
<protein>
    <submittedName>
        <fullName evidence="1">Uncharacterized protein</fullName>
    </submittedName>
</protein>
<evidence type="ECO:0000313" key="1">
    <source>
        <dbReference type="EMBL" id="KAJ1107673.1"/>
    </source>
</evidence>
<proteinExistence type="predicted"/>
<reference evidence="1" key="1">
    <citation type="journal article" date="2022" name="bioRxiv">
        <title>Sequencing and chromosome-scale assembly of the giantPleurodeles waltlgenome.</title>
        <authorList>
            <person name="Brown T."/>
            <person name="Elewa A."/>
            <person name="Iarovenko S."/>
            <person name="Subramanian E."/>
            <person name="Araus A.J."/>
            <person name="Petzold A."/>
            <person name="Susuki M."/>
            <person name="Suzuki K.-i.T."/>
            <person name="Hayashi T."/>
            <person name="Toyoda A."/>
            <person name="Oliveira C."/>
            <person name="Osipova E."/>
            <person name="Leigh N.D."/>
            <person name="Simon A."/>
            <person name="Yun M.H."/>
        </authorList>
    </citation>
    <scope>NUCLEOTIDE SEQUENCE</scope>
    <source>
        <strain evidence="1">20211129_DDA</strain>
        <tissue evidence="1">Liver</tissue>
    </source>
</reference>
<dbReference type="AlphaFoldDB" id="A0AAV7N063"/>
<comment type="caution">
    <text evidence="1">The sequence shown here is derived from an EMBL/GenBank/DDBJ whole genome shotgun (WGS) entry which is preliminary data.</text>
</comment>
<name>A0AAV7N063_PLEWA</name>
<gene>
    <name evidence="1" type="ORF">NDU88_005063</name>
</gene>
<accession>A0AAV7N063</accession>